<organism evidence="2">
    <name type="scientific">marine sediment metagenome</name>
    <dbReference type="NCBI Taxonomy" id="412755"/>
    <lineage>
        <taxon>unclassified sequences</taxon>
        <taxon>metagenomes</taxon>
        <taxon>ecological metagenomes</taxon>
    </lineage>
</organism>
<name>A0A0F9IUZ0_9ZZZZ</name>
<accession>A0A0F9IUZ0</accession>
<dbReference type="EMBL" id="LAZR01018136">
    <property type="protein sequence ID" value="KKL97565.1"/>
    <property type="molecule type" value="Genomic_DNA"/>
</dbReference>
<dbReference type="Pfam" id="PF02350">
    <property type="entry name" value="Epimerase_2"/>
    <property type="match status" value="1"/>
</dbReference>
<dbReference type="SUPFAM" id="SSF53756">
    <property type="entry name" value="UDP-Glycosyltransferase/glycogen phosphorylase"/>
    <property type="match status" value="1"/>
</dbReference>
<evidence type="ECO:0000313" key="2">
    <source>
        <dbReference type="EMBL" id="KKL97565.1"/>
    </source>
</evidence>
<feature type="domain" description="UDP-N-acetylglucosamine 2-epimerase" evidence="1">
    <location>
        <begin position="380"/>
        <end position="588"/>
    </location>
</feature>
<protein>
    <recommendedName>
        <fullName evidence="1">UDP-N-acetylglucosamine 2-epimerase domain-containing protein</fullName>
    </recommendedName>
</protein>
<sequence length="623" mass="74498">MKILIFFDLVNTKFLKIYKSKKERELKSIISQLNVKYYNQSLLIKIYSINKTPYYLRENKFNASIISILSENLNIERRKYKKLLETAWQKIIELYNNLKKTDIDSLKYFLIILEAEIKYYLYNIVERVEYIKSIVNREHPELIILLQRNKDYYNVFSYNEDIEKDKLKFVKSNLDDKFSNNSRKYEFLYKLIIDSKHLIESIFKKIKKDSQPNSTKSNVVGFVLPRLYHRRGIDPVYTELKKKYITTNLLASSFFQFGPNLKDFLFKYLGFLNLKLKFRQLFKDSKVKKRIIQYIDNPWKNVFYNLVYNLFLNSIIKIIFWHKKIEQELKRLDYKLFIFCNEYFSEIRTLVFICKKDLIKTCFLPYVGIPDNVTHTTPYYSDIIYVDGILDKKFLVRNRVNSEKIIVSGSVRHENLFKEIPKLLSIKDTFSGKEYLIDQDRIKILLTTSPISIESNKYFLKAVVNSLRRLNNIQFIIKLHPREDGLIHKKLLEDMGYRDMIIVKDIDLYKLLKSCDFLLTKDSGIILEAMAIGIPIICLDLMNRRIFFSGEFLFSNENYVLKAYNEDDIYNSLQLFIMNPKKLEDYKKQTKENLKAFLFNKEGYSPTNRITSDIIKLIKNEKI</sequence>
<dbReference type="Gene3D" id="3.40.50.12580">
    <property type="match status" value="1"/>
</dbReference>
<evidence type="ECO:0000259" key="1">
    <source>
        <dbReference type="Pfam" id="PF02350"/>
    </source>
</evidence>
<dbReference type="AlphaFoldDB" id="A0A0F9IUZ0"/>
<comment type="caution">
    <text evidence="2">The sequence shown here is derived from an EMBL/GenBank/DDBJ whole genome shotgun (WGS) entry which is preliminary data.</text>
</comment>
<dbReference type="InterPro" id="IPR043148">
    <property type="entry name" value="TagF_C"/>
</dbReference>
<gene>
    <name evidence="2" type="ORF">LCGC14_1833220</name>
</gene>
<dbReference type="InterPro" id="IPR003331">
    <property type="entry name" value="UDP_GlcNAc_Epimerase_2_dom"/>
</dbReference>
<proteinExistence type="predicted"/>
<reference evidence="2" key="1">
    <citation type="journal article" date="2015" name="Nature">
        <title>Complex archaea that bridge the gap between prokaryotes and eukaryotes.</title>
        <authorList>
            <person name="Spang A."/>
            <person name="Saw J.H."/>
            <person name="Jorgensen S.L."/>
            <person name="Zaremba-Niedzwiedzka K."/>
            <person name="Martijn J."/>
            <person name="Lind A.E."/>
            <person name="van Eijk R."/>
            <person name="Schleper C."/>
            <person name="Guy L."/>
            <person name="Ettema T.J."/>
        </authorList>
    </citation>
    <scope>NUCLEOTIDE SEQUENCE</scope>
</reference>